<sequence length="100" mass="11452">MRLKLLNYDNVLLVESLLASNATSTKMVELCLIHGMMHQEWEIRLRHVLRSQNEVADCMAKMTTRLASLQLFVAPPKTVKDVLLEDCKKAFVKRPVDVIT</sequence>
<reference evidence="1 2" key="1">
    <citation type="submission" date="2023-03" db="EMBL/GenBank/DDBJ databases">
        <title>WGS of Gossypium arboreum.</title>
        <authorList>
            <person name="Yu D."/>
        </authorList>
    </citation>
    <scope>NUCLEOTIDE SEQUENCE [LARGE SCALE GENOMIC DNA]</scope>
    <source>
        <tissue evidence="1">Leaf</tissue>
    </source>
</reference>
<name>A0ABR0QGA9_GOSAR</name>
<comment type="caution">
    <text evidence="1">The sequence shown here is derived from an EMBL/GenBank/DDBJ whole genome shotgun (WGS) entry which is preliminary data.</text>
</comment>
<evidence type="ECO:0000313" key="2">
    <source>
        <dbReference type="Proteomes" id="UP001358586"/>
    </source>
</evidence>
<evidence type="ECO:0008006" key="3">
    <source>
        <dbReference type="Google" id="ProtNLM"/>
    </source>
</evidence>
<protein>
    <recommendedName>
        <fullName evidence="3">RNase H type-1 domain-containing protein</fullName>
    </recommendedName>
</protein>
<dbReference type="Proteomes" id="UP001358586">
    <property type="component" value="Chromosome 3"/>
</dbReference>
<organism evidence="1 2">
    <name type="scientific">Gossypium arboreum</name>
    <name type="common">Tree cotton</name>
    <name type="synonym">Gossypium nanking</name>
    <dbReference type="NCBI Taxonomy" id="29729"/>
    <lineage>
        <taxon>Eukaryota</taxon>
        <taxon>Viridiplantae</taxon>
        <taxon>Streptophyta</taxon>
        <taxon>Embryophyta</taxon>
        <taxon>Tracheophyta</taxon>
        <taxon>Spermatophyta</taxon>
        <taxon>Magnoliopsida</taxon>
        <taxon>eudicotyledons</taxon>
        <taxon>Gunneridae</taxon>
        <taxon>Pentapetalae</taxon>
        <taxon>rosids</taxon>
        <taxon>malvids</taxon>
        <taxon>Malvales</taxon>
        <taxon>Malvaceae</taxon>
        <taxon>Malvoideae</taxon>
        <taxon>Gossypium</taxon>
    </lineage>
</organism>
<proteinExistence type="predicted"/>
<dbReference type="PANTHER" id="PTHR34023:SF4">
    <property type="entry name" value="RNASE H TYPE-1 DOMAIN-CONTAINING PROTEIN"/>
    <property type="match status" value="1"/>
</dbReference>
<evidence type="ECO:0000313" key="1">
    <source>
        <dbReference type="EMBL" id="KAK5837863.1"/>
    </source>
</evidence>
<keyword evidence="2" id="KW-1185">Reference proteome</keyword>
<dbReference type="PANTHER" id="PTHR34023">
    <property type="entry name" value="RNASE H DOMAIN-CONTAINING PROTEIN"/>
    <property type="match status" value="1"/>
</dbReference>
<accession>A0ABR0QGA9</accession>
<gene>
    <name evidence="1" type="ORF">PVK06_006590</name>
</gene>
<dbReference type="EMBL" id="JARKNE010000003">
    <property type="protein sequence ID" value="KAK5837863.1"/>
    <property type="molecule type" value="Genomic_DNA"/>
</dbReference>